<dbReference type="EMBL" id="CAJQZC010000005">
    <property type="protein sequence ID" value="CAG4900582.1"/>
    <property type="molecule type" value="Genomic_DNA"/>
</dbReference>
<proteinExistence type="predicted"/>
<feature type="domain" description="HTH cro/C1-type" evidence="1">
    <location>
        <begin position="7"/>
        <end position="67"/>
    </location>
</feature>
<dbReference type="RefSeq" id="WP_228877657.1">
    <property type="nucleotide sequence ID" value="NZ_CAJQZC010000005.1"/>
</dbReference>
<dbReference type="InterPro" id="IPR001387">
    <property type="entry name" value="Cro/C1-type_HTH"/>
</dbReference>
<evidence type="ECO:0000259" key="1">
    <source>
        <dbReference type="SMART" id="SM00530"/>
    </source>
</evidence>
<dbReference type="Gene3D" id="1.10.260.40">
    <property type="entry name" value="lambda repressor-like DNA-binding domains"/>
    <property type="match status" value="1"/>
</dbReference>
<dbReference type="GO" id="GO:0003677">
    <property type="term" value="F:DNA binding"/>
    <property type="evidence" value="ECO:0007669"/>
    <property type="project" value="InterPro"/>
</dbReference>
<dbReference type="Proteomes" id="UP000789704">
    <property type="component" value="Unassembled WGS sequence"/>
</dbReference>
<dbReference type="CDD" id="cd00093">
    <property type="entry name" value="HTH_XRE"/>
    <property type="match status" value="1"/>
</dbReference>
<comment type="caution">
    <text evidence="2">The sequence shown here is derived from an EMBL/GenBank/DDBJ whole genome shotgun (WGS) entry which is preliminary data.</text>
</comment>
<dbReference type="SMART" id="SM00530">
    <property type="entry name" value="HTH_XRE"/>
    <property type="match status" value="1"/>
</dbReference>
<dbReference type="AlphaFoldDB" id="A0A9N8RXW4"/>
<evidence type="ECO:0000313" key="3">
    <source>
        <dbReference type="Proteomes" id="UP000789704"/>
    </source>
</evidence>
<dbReference type="InterPro" id="IPR010982">
    <property type="entry name" value="Lambda_DNA-bd_dom_sf"/>
</dbReference>
<name>A0A9N8RXW4_9BURK</name>
<gene>
    <name evidence="2" type="ORF">LMG31841_02894</name>
</gene>
<evidence type="ECO:0000313" key="2">
    <source>
        <dbReference type="EMBL" id="CAG4900582.1"/>
    </source>
</evidence>
<keyword evidence="3" id="KW-1185">Reference proteome</keyword>
<accession>A0A9N8RXW4</accession>
<sequence length="125" mass="14022">MDTWNQRLAYALAQSEYTANGLAAALGLKAPSISAWIGAGSITPARDIKADNLLRVCELLNVRPEWVLFGKLPMARNAAIWPFEGVAREEFESLPERERARITRFMRDTVDAWTETQTSEVRRAG</sequence>
<dbReference type="SUPFAM" id="SSF47413">
    <property type="entry name" value="lambda repressor-like DNA-binding domains"/>
    <property type="match status" value="1"/>
</dbReference>
<protein>
    <recommendedName>
        <fullName evidence="1">HTH cro/C1-type domain-containing protein</fullName>
    </recommendedName>
</protein>
<reference evidence="2" key="1">
    <citation type="submission" date="2021-04" db="EMBL/GenBank/DDBJ databases">
        <authorList>
            <person name="Vanwijnsberghe S."/>
        </authorList>
    </citation>
    <scope>NUCLEOTIDE SEQUENCE</scope>
    <source>
        <strain evidence="2">LMG 31841</strain>
    </source>
</reference>
<organism evidence="2 3">
    <name type="scientific">Paraburkholderia saeva</name>
    <dbReference type="NCBI Taxonomy" id="2777537"/>
    <lineage>
        <taxon>Bacteria</taxon>
        <taxon>Pseudomonadati</taxon>
        <taxon>Pseudomonadota</taxon>
        <taxon>Betaproteobacteria</taxon>
        <taxon>Burkholderiales</taxon>
        <taxon>Burkholderiaceae</taxon>
        <taxon>Paraburkholderia</taxon>
    </lineage>
</organism>